<keyword evidence="2" id="KW-1185">Reference proteome</keyword>
<dbReference type="EMBL" id="KN834854">
    <property type="protein sequence ID" value="KIK51810.1"/>
    <property type="molecule type" value="Genomic_DNA"/>
</dbReference>
<accession>A0A0D0ANH7</accession>
<evidence type="ECO:0000313" key="2">
    <source>
        <dbReference type="Proteomes" id="UP000053593"/>
    </source>
</evidence>
<dbReference type="Proteomes" id="UP000053593">
    <property type="component" value="Unassembled WGS sequence"/>
</dbReference>
<evidence type="ECO:0000313" key="1">
    <source>
        <dbReference type="EMBL" id="KIK51810.1"/>
    </source>
</evidence>
<organism evidence="1 2">
    <name type="scientific">Collybiopsis luxurians FD-317 M1</name>
    <dbReference type="NCBI Taxonomy" id="944289"/>
    <lineage>
        <taxon>Eukaryota</taxon>
        <taxon>Fungi</taxon>
        <taxon>Dikarya</taxon>
        <taxon>Basidiomycota</taxon>
        <taxon>Agaricomycotina</taxon>
        <taxon>Agaricomycetes</taxon>
        <taxon>Agaricomycetidae</taxon>
        <taxon>Agaricales</taxon>
        <taxon>Marasmiineae</taxon>
        <taxon>Omphalotaceae</taxon>
        <taxon>Collybiopsis</taxon>
        <taxon>Collybiopsis luxurians</taxon>
    </lineage>
</organism>
<dbReference type="AlphaFoldDB" id="A0A0D0ANH7"/>
<protein>
    <submittedName>
        <fullName evidence="1">Uncharacterized protein</fullName>
    </submittedName>
</protein>
<gene>
    <name evidence="1" type="ORF">GYMLUDRAFT_251733</name>
</gene>
<reference evidence="1 2" key="1">
    <citation type="submission" date="2014-04" db="EMBL/GenBank/DDBJ databases">
        <title>Evolutionary Origins and Diversification of the Mycorrhizal Mutualists.</title>
        <authorList>
            <consortium name="DOE Joint Genome Institute"/>
            <consortium name="Mycorrhizal Genomics Consortium"/>
            <person name="Kohler A."/>
            <person name="Kuo A."/>
            <person name="Nagy L.G."/>
            <person name="Floudas D."/>
            <person name="Copeland A."/>
            <person name="Barry K.W."/>
            <person name="Cichocki N."/>
            <person name="Veneault-Fourrey C."/>
            <person name="LaButti K."/>
            <person name="Lindquist E.A."/>
            <person name="Lipzen A."/>
            <person name="Lundell T."/>
            <person name="Morin E."/>
            <person name="Murat C."/>
            <person name="Riley R."/>
            <person name="Ohm R."/>
            <person name="Sun H."/>
            <person name="Tunlid A."/>
            <person name="Henrissat B."/>
            <person name="Grigoriev I.V."/>
            <person name="Hibbett D.S."/>
            <person name="Martin F."/>
        </authorList>
    </citation>
    <scope>NUCLEOTIDE SEQUENCE [LARGE SCALE GENOMIC DNA]</scope>
    <source>
        <strain evidence="1 2">FD-317 M1</strain>
    </source>
</reference>
<proteinExistence type="predicted"/>
<sequence length="119" mass="13383">MQEWFGKEWRVLQVAISASKSDVCYCLETLKGQLLHLFVVWEWSIIGVPAGPDLPGWGPSQGKIECTQGEYILGGGVDNVKEEMLDVEFEAEADDLLTEHLDSLWITEYYCNLNNSSVV</sequence>
<dbReference type="HOGENOM" id="CLU_2061746_0_0_1"/>
<name>A0A0D0ANH7_9AGAR</name>